<dbReference type="STRING" id="542762.A0A4S4DKW8"/>
<dbReference type="PANTHER" id="PTHR43176">
    <property type="entry name" value="3-HYDROXYISOBUTYRYL-COA HYDROLASE-RELATED"/>
    <property type="match status" value="1"/>
</dbReference>
<protein>
    <recommendedName>
        <fullName evidence="2 4">3-hydroxyisobutyryl-CoA hydrolase</fullName>
        <shortName evidence="4">HIB-CoA hydrolase</shortName>
        <shortName evidence="4">HIBYL-CoA-H</shortName>
        <ecNumber evidence="2 4">3.1.2.4</ecNumber>
    </recommendedName>
    <alternativeName>
        <fullName evidence="4">3-hydroxyisobutyryl-coenzyme A hydrolase</fullName>
    </alternativeName>
</protein>
<dbReference type="InterPro" id="IPR045004">
    <property type="entry name" value="ECH_dom"/>
</dbReference>
<dbReference type="EMBL" id="SDRB02010925">
    <property type="protein sequence ID" value="THG03562.1"/>
    <property type="molecule type" value="Genomic_DNA"/>
</dbReference>
<keyword evidence="3 4" id="KW-0378">Hydrolase</keyword>
<evidence type="ECO:0000313" key="7">
    <source>
        <dbReference type="EMBL" id="THG03562.1"/>
    </source>
</evidence>
<keyword evidence="5" id="KW-0472">Membrane</keyword>
<dbReference type="CDD" id="cd06558">
    <property type="entry name" value="crotonase-like"/>
    <property type="match status" value="1"/>
</dbReference>
<dbReference type="AlphaFoldDB" id="A0A4S4DKW8"/>
<dbReference type="Gene3D" id="3.90.226.10">
    <property type="entry name" value="2-enoyl-CoA Hydratase, Chain A, domain 1"/>
    <property type="match status" value="1"/>
</dbReference>
<dbReference type="Pfam" id="PF16113">
    <property type="entry name" value="ECH_2"/>
    <property type="match status" value="1"/>
</dbReference>
<keyword evidence="5" id="KW-0812">Transmembrane</keyword>
<evidence type="ECO:0000256" key="4">
    <source>
        <dbReference type="RuleBase" id="RU369070"/>
    </source>
</evidence>
<reference evidence="7 8" key="1">
    <citation type="journal article" date="2018" name="Proc. Natl. Acad. Sci. U.S.A.">
        <title>Draft genome sequence of Camellia sinensis var. sinensis provides insights into the evolution of the tea genome and tea quality.</title>
        <authorList>
            <person name="Wei C."/>
            <person name="Yang H."/>
            <person name="Wang S."/>
            <person name="Zhao J."/>
            <person name="Liu C."/>
            <person name="Gao L."/>
            <person name="Xia E."/>
            <person name="Lu Y."/>
            <person name="Tai Y."/>
            <person name="She G."/>
            <person name="Sun J."/>
            <person name="Cao H."/>
            <person name="Tong W."/>
            <person name="Gao Q."/>
            <person name="Li Y."/>
            <person name="Deng W."/>
            <person name="Jiang X."/>
            <person name="Wang W."/>
            <person name="Chen Q."/>
            <person name="Zhang S."/>
            <person name="Li H."/>
            <person name="Wu J."/>
            <person name="Wang P."/>
            <person name="Li P."/>
            <person name="Shi C."/>
            <person name="Zheng F."/>
            <person name="Jian J."/>
            <person name="Huang B."/>
            <person name="Shan D."/>
            <person name="Shi M."/>
            <person name="Fang C."/>
            <person name="Yue Y."/>
            <person name="Li F."/>
            <person name="Li D."/>
            <person name="Wei S."/>
            <person name="Han B."/>
            <person name="Jiang C."/>
            <person name="Yin Y."/>
            <person name="Xia T."/>
            <person name="Zhang Z."/>
            <person name="Bennetzen J.L."/>
            <person name="Zhao S."/>
            <person name="Wan X."/>
        </authorList>
    </citation>
    <scope>NUCLEOTIDE SEQUENCE [LARGE SCALE GENOMIC DNA]</scope>
    <source>
        <strain evidence="8">cv. Shuchazao</strain>
        <tissue evidence="7">Leaf</tissue>
    </source>
</reference>
<comment type="similarity">
    <text evidence="4">Belongs to the enoyl-CoA hydratase/isomerase family.</text>
</comment>
<evidence type="ECO:0000256" key="3">
    <source>
        <dbReference type="ARBA" id="ARBA00022801"/>
    </source>
</evidence>
<dbReference type="PANTHER" id="PTHR43176:SF3">
    <property type="entry name" value="3-HYDROXYISOBUTYRYL-COA HYDROLASE, MITOCHONDRIAL"/>
    <property type="match status" value="1"/>
</dbReference>
<dbReference type="EC" id="3.1.2.4" evidence="2 4"/>
<dbReference type="SUPFAM" id="SSF52096">
    <property type="entry name" value="ClpP/crotonase"/>
    <property type="match status" value="1"/>
</dbReference>
<feature type="domain" description="Enoyl-CoA hydratase/isomerase" evidence="6">
    <location>
        <begin position="229"/>
        <end position="479"/>
    </location>
</feature>
<gene>
    <name evidence="7" type="ORF">TEA_022939</name>
</gene>
<evidence type="ECO:0000259" key="6">
    <source>
        <dbReference type="Pfam" id="PF16113"/>
    </source>
</evidence>
<dbReference type="GO" id="GO:0003860">
    <property type="term" value="F:3-hydroxyisobutyryl-CoA hydrolase activity"/>
    <property type="evidence" value="ECO:0007669"/>
    <property type="project" value="UniProtKB-UniRule"/>
</dbReference>
<organism evidence="7 8">
    <name type="scientific">Camellia sinensis var. sinensis</name>
    <name type="common">China tea</name>
    <dbReference type="NCBI Taxonomy" id="542762"/>
    <lineage>
        <taxon>Eukaryota</taxon>
        <taxon>Viridiplantae</taxon>
        <taxon>Streptophyta</taxon>
        <taxon>Embryophyta</taxon>
        <taxon>Tracheophyta</taxon>
        <taxon>Spermatophyta</taxon>
        <taxon>Magnoliopsida</taxon>
        <taxon>eudicotyledons</taxon>
        <taxon>Gunneridae</taxon>
        <taxon>Pentapetalae</taxon>
        <taxon>asterids</taxon>
        <taxon>Ericales</taxon>
        <taxon>Theaceae</taxon>
        <taxon>Camellia</taxon>
    </lineage>
</organism>
<dbReference type="GO" id="GO:0006574">
    <property type="term" value="P:L-valine catabolic process"/>
    <property type="evidence" value="ECO:0007669"/>
    <property type="project" value="UniProtKB-UniRule"/>
</dbReference>
<dbReference type="Proteomes" id="UP000306102">
    <property type="component" value="Unassembled WGS sequence"/>
</dbReference>
<comment type="function">
    <text evidence="4">Hydrolyzes 3-hydroxyisobutyryl-CoA (HIBYL-CoA), a saline catabolite. Has high activity toward isobutyryl-CoA. Could be an isobutyryl-CoA dehydrogenase that functions in valine catabolism.</text>
</comment>
<proteinExistence type="inferred from homology"/>
<evidence type="ECO:0000256" key="5">
    <source>
        <dbReference type="SAM" id="Phobius"/>
    </source>
</evidence>
<evidence type="ECO:0000313" key="8">
    <source>
        <dbReference type="Proteomes" id="UP000306102"/>
    </source>
</evidence>
<dbReference type="InterPro" id="IPR029045">
    <property type="entry name" value="ClpP/crotonase-like_dom_sf"/>
</dbReference>
<feature type="transmembrane region" description="Helical" evidence="5">
    <location>
        <begin position="132"/>
        <end position="158"/>
    </location>
</feature>
<comment type="catalytic activity">
    <reaction evidence="1 4">
        <text>3-hydroxy-2-methylpropanoyl-CoA + H2O = 3-hydroxy-2-methylpropanoate + CoA + H(+)</text>
        <dbReference type="Rhea" id="RHEA:20888"/>
        <dbReference type="ChEBI" id="CHEBI:11805"/>
        <dbReference type="ChEBI" id="CHEBI:15377"/>
        <dbReference type="ChEBI" id="CHEBI:15378"/>
        <dbReference type="ChEBI" id="CHEBI:57287"/>
        <dbReference type="ChEBI" id="CHEBI:57340"/>
        <dbReference type="EC" id="3.1.2.4"/>
    </reaction>
</comment>
<keyword evidence="5" id="KW-1133">Transmembrane helix</keyword>
<name>A0A4S4DKW8_CAMSN</name>
<comment type="pathway">
    <text evidence="4">Amino-acid degradation; L-valine degradation.</text>
</comment>
<keyword evidence="8" id="KW-1185">Reference proteome</keyword>
<sequence>MKKRNKDEEVVGNENGLVGLRWHRCMTCVDEFIAVDRVFSRTVAGRELQKTPFWYLIEALTTGRMGPRKSDDDVVAIIQRGKEAMSLRYSKKPKSAFLRRRFLKDTRLTGLVLKNALVKAMKGKQPTDFKDVAIIVVLYLCLTLFFTTSGNSIGWVFIKYVEPLESMKQYDWPEAITSILIDSILVYKEGDRPELQSSQLGKQIMEPINYSNGDADQVLLEDYSYGIKVLLNRPKQLNALSFQMVSRLLELFLASEEDCNVKLIILKGKGRAFSAGGDVAAVVRDIKGNWKLGAKFFQKEFILNYVMATYSKPQVSILNGIVMGGGAGASIHGRFRVATENSVFAMPETALGLFPDVGASYFLSRLPGFFGEYVGLTGSRLDGAEMLACGLATHFVSSVCTNRRILIPLLRAFTNEQRLSLLEEALCKVNSSDPDIISATIHEFSQQPSLKEKSSYNRLDIINKCFSRRTVEEIIFALIREGRVQGVGQCLVREYRIVCNIMDGQVSKDFFEGCRAILLDKDKNPKWEPSKLVLVSDEMVDRYFSKVDDKDWEDLKLPVRSNLPGHAIAKL</sequence>
<evidence type="ECO:0000256" key="2">
    <source>
        <dbReference type="ARBA" id="ARBA00011915"/>
    </source>
</evidence>
<comment type="caution">
    <text evidence="7">The sequence shown here is derived from an EMBL/GenBank/DDBJ whole genome shotgun (WGS) entry which is preliminary data.</text>
</comment>
<evidence type="ECO:0000256" key="1">
    <source>
        <dbReference type="ARBA" id="ARBA00001709"/>
    </source>
</evidence>
<accession>A0A4S4DKW8</accession>
<dbReference type="InterPro" id="IPR032259">
    <property type="entry name" value="HIBYL-CoA-H"/>
</dbReference>